<feature type="signal peptide" evidence="1">
    <location>
        <begin position="1"/>
        <end position="18"/>
    </location>
</feature>
<dbReference type="Pfam" id="PF13349">
    <property type="entry name" value="DUF4097"/>
    <property type="match status" value="1"/>
</dbReference>
<dbReference type="InterPro" id="IPR025164">
    <property type="entry name" value="Toastrack_DUF4097"/>
</dbReference>
<keyword evidence="4" id="KW-1185">Reference proteome</keyword>
<keyword evidence="1" id="KW-0732">Signal</keyword>
<name>A0A1N6FHY5_9FLAO</name>
<sequence length="267" mass="29285">MKKIYLIMFALMTVSFNAQENANQTTTTKENPKTYKVNKSKGKLLINLGKVTVEGYKGNEIVFSLEGKTPAEDKRAEGLQAVNALGLIDNTGLGINVSEKDGVLEVNPLKKMSSPSIKILVPENVIVSFKHQSQYGGKVVFRNMQNEIEIASTYNDVQLENITGPATVKSIYGNVEAVFSQNVKGPLSIISVYGHTDVSLPKSVKANLKATTSYGEIYISPDFKIEQEKKTEDGLVRLDNDLVGKVNGGGTDIELRSDYSKIYLRAK</sequence>
<proteinExistence type="predicted"/>
<evidence type="ECO:0000313" key="3">
    <source>
        <dbReference type="EMBL" id="SIN94893.1"/>
    </source>
</evidence>
<dbReference type="EMBL" id="FSRK01000001">
    <property type="protein sequence ID" value="SIN94893.1"/>
    <property type="molecule type" value="Genomic_DNA"/>
</dbReference>
<evidence type="ECO:0000259" key="2">
    <source>
        <dbReference type="Pfam" id="PF13349"/>
    </source>
</evidence>
<dbReference type="OrthoDB" id="1114934at2"/>
<dbReference type="AlphaFoldDB" id="A0A1N6FHY5"/>
<organism evidence="3 4">
    <name type="scientific">Epilithonimonas zeae</name>
    <dbReference type="NCBI Taxonomy" id="1416779"/>
    <lineage>
        <taxon>Bacteria</taxon>
        <taxon>Pseudomonadati</taxon>
        <taxon>Bacteroidota</taxon>
        <taxon>Flavobacteriia</taxon>
        <taxon>Flavobacteriales</taxon>
        <taxon>Weeksellaceae</taxon>
        <taxon>Chryseobacterium group</taxon>
        <taxon>Epilithonimonas</taxon>
    </lineage>
</organism>
<gene>
    <name evidence="3" type="ORF">SAMN05444409_1284</name>
</gene>
<accession>A0A1N6FHY5</accession>
<reference evidence="4" key="1">
    <citation type="submission" date="2016-11" db="EMBL/GenBank/DDBJ databases">
        <authorList>
            <person name="Varghese N."/>
            <person name="Submissions S."/>
        </authorList>
    </citation>
    <scope>NUCLEOTIDE SEQUENCE [LARGE SCALE GENOMIC DNA]</scope>
    <source>
        <strain evidence="4">DSM 27623</strain>
    </source>
</reference>
<feature type="chain" id="PRO_5013178746" evidence="1">
    <location>
        <begin position="19"/>
        <end position="267"/>
    </location>
</feature>
<dbReference type="Proteomes" id="UP000185207">
    <property type="component" value="Unassembled WGS sequence"/>
</dbReference>
<dbReference type="STRING" id="1416779.SAMN05444409_1284"/>
<feature type="domain" description="DUF4097" evidence="2">
    <location>
        <begin position="147"/>
        <end position="235"/>
    </location>
</feature>
<protein>
    <submittedName>
        <fullName evidence="3">Putative adhesin</fullName>
    </submittedName>
</protein>
<dbReference type="RefSeq" id="WP_139297275.1">
    <property type="nucleotide sequence ID" value="NZ_FSRK01000001.1"/>
</dbReference>
<evidence type="ECO:0000313" key="4">
    <source>
        <dbReference type="Proteomes" id="UP000185207"/>
    </source>
</evidence>
<evidence type="ECO:0000256" key="1">
    <source>
        <dbReference type="SAM" id="SignalP"/>
    </source>
</evidence>